<dbReference type="InterPro" id="IPR036397">
    <property type="entry name" value="RNaseH_sf"/>
</dbReference>
<dbReference type="RefSeq" id="WP_013087935.1">
    <property type="nucleotide sequence ID" value="NC_014110.1"/>
</dbReference>
<evidence type="ECO:0000313" key="2">
    <source>
        <dbReference type="EMBL" id="ADF80218.1"/>
    </source>
</evidence>
<gene>
    <name evidence="2" type="ORF">p12-11</name>
</gene>
<reference evidence="2" key="1">
    <citation type="journal article" date="2010" name="Nucleic Acids Res.">
        <title>Two novel families of plasmids from hyperthermophilic archaea encoding new families of replication proteins.</title>
        <authorList>
            <person name="Soler N."/>
            <person name="Marguet E."/>
            <person name="Cortez D."/>
            <person name="Desnoues N."/>
            <person name="Keller J."/>
            <person name="van Tilbeurgh H."/>
            <person name="Sezonov G."/>
            <person name="Forterre P."/>
        </authorList>
    </citation>
    <scope>NUCLEOTIDE SEQUENCE</scope>
    <source>
        <strain evidence="2">12/1</strain>
        <plasmid evidence="2">pP12-1</plasmid>
    </source>
</reference>
<keyword evidence="2" id="KW-0614">Plasmid</keyword>
<evidence type="ECO:0000259" key="1">
    <source>
        <dbReference type="Pfam" id="PF13482"/>
    </source>
</evidence>
<dbReference type="Pfam" id="PF13482">
    <property type="entry name" value="RNase_H_2"/>
    <property type="match status" value="1"/>
</dbReference>
<name>D6MY17_9EURY</name>
<dbReference type="GO" id="GO:0003676">
    <property type="term" value="F:nucleic acid binding"/>
    <property type="evidence" value="ECO:0007669"/>
    <property type="project" value="InterPro"/>
</dbReference>
<organism evidence="2">
    <name type="scientific">Pyrococcus sp. 12/1</name>
    <dbReference type="NCBI Taxonomy" id="758582"/>
    <lineage>
        <taxon>Archaea</taxon>
        <taxon>Methanobacteriati</taxon>
        <taxon>Methanobacteriota</taxon>
        <taxon>Thermococci</taxon>
        <taxon>Thermococcales</taxon>
        <taxon>Thermococcaceae</taxon>
        <taxon>Pyrococcus</taxon>
    </lineage>
</organism>
<sequence>MEIKHGGRFSRLYKTVDVFREANNPIGILKISQKIKYPVGEKEAVLDLETTGLEPEWDEILSFGIAKDHEIKVYTRVFAPEEELVKILRKELRGVKRIYAYYCEFEERFLKSRRIWRREYYDLYKGKKLKDAINISFDDRISGEDVPFLWVKFQVTGEIEHLMKIAHHNLTDIYRELMLYYAWDFPKIEPQVSLL</sequence>
<dbReference type="EMBL" id="GU056178">
    <property type="protein sequence ID" value="ADF80218.1"/>
    <property type="molecule type" value="Genomic_DNA"/>
</dbReference>
<dbReference type="AlphaFoldDB" id="D6MY17"/>
<proteinExistence type="predicted"/>
<dbReference type="InterPro" id="IPR038720">
    <property type="entry name" value="YprB_RNase_H-like_dom"/>
</dbReference>
<protein>
    <submittedName>
        <fullName evidence="2">p12-11p</fullName>
    </submittedName>
</protein>
<dbReference type="SUPFAM" id="SSF53098">
    <property type="entry name" value="Ribonuclease H-like"/>
    <property type="match status" value="1"/>
</dbReference>
<dbReference type="Gene3D" id="3.30.420.10">
    <property type="entry name" value="Ribonuclease H-like superfamily/Ribonuclease H"/>
    <property type="match status" value="1"/>
</dbReference>
<accession>D6MY17</accession>
<feature type="domain" description="YprB ribonuclease H-like" evidence="1">
    <location>
        <begin position="46"/>
        <end position="181"/>
    </location>
</feature>
<geneLocation type="plasmid" evidence="2">
    <name>pP12-1</name>
</geneLocation>
<dbReference type="InterPro" id="IPR012337">
    <property type="entry name" value="RNaseH-like_sf"/>
</dbReference>